<gene>
    <name evidence="2" type="ORF">LCGC14_2663640</name>
</gene>
<reference evidence="2" key="1">
    <citation type="journal article" date="2015" name="Nature">
        <title>Complex archaea that bridge the gap between prokaryotes and eukaryotes.</title>
        <authorList>
            <person name="Spang A."/>
            <person name="Saw J.H."/>
            <person name="Jorgensen S.L."/>
            <person name="Zaremba-Niedzwiedzka K."/>
            <person name="Martijn J."/>
            <person name="Lind A.E."/>
            <person name="van Eijk R."/>
            <person name="Schleper C."/>
            <person name="Guy L."/>
            <person name="Ettema T.J."/>
        </authorList>
    </citation>
    <scope>NUCLEOTIDE SEQUENCE</scope>
</reference>
<accession>A0A0F8ZR81</accession>
<sequence length="45" mass="5004">MFTFTLTEAQIKEQEKQARADKRAAAAAKRHAKFAGKTPKEKGRG</sequence>
<proteinExistence type="predicted"/>
<dbReference type="AlphaFoldDB" id="A0A0F8ZR81"/>
<feature type="region of interest" description="Disordered" evidence="1">
    <location>
        <begin position="1"/>
        <end position="45"/>
    </location>
</feature>
<feature type="compositionally biased region" description="Basic and acidic residues" evidence="1">
    <location>
        <begin position="10"/>
        <end position="24"/>
    </location>
</feature>
<comment type="caution">
    <text evidence="2">The sequence shown here is derived from an EMBL/GenBank/DDBJ whole genome shotgun (WGS) entry which is preliminary data.</text>
</comment>
<name>A0A0F8ZR81_9ZZZZ</name>
<protein>
    <submittedName>
        <fullName evidence="2">Uncharacterized protein</fullName>
    </submittedName>
</protein>
<dbReference type="EMBL" id="LAZR01046524">
    <property type="protein sequence ID" value="KKK96348.1"/>
    <property type="molecule type" value="Genomic_DNA"/>
</dbReference>
<evidence type="ECO:0000313" key="2">
    <source>
        <dbReference type="EMBL" id="KKK96348.1"/>
    </source>
</evidence>
<organism evidence="2">
    <name type="scientific">marine sediment metagenome</name>
    <dbReference type="NCBI Taxonomy" id="412755"/>
    <lineage>
        <taxon>unclassified sequences</taxon>
        <taxon>metagenomes</taxon>
        <taxon>ecological metagenomes</taxon>
    </lineage>
</organism>
<evidence type="ECO:0000256" key="1">
    <source>
        <dbReference type="SAM" id="MobiDB-lite"/>
    </source>
</evidence>